<feature type="domain" description="HTH cro/C1-type" evidence="4">
    <location>
        <begin position="8"/>
        <end position="62"/>
    </location>
</feature>
<reference evidence="6" key="1">
    <citation type="submission" date="2016-07" db="EMBL/GenBank/DDBJ databases">
        <title>Nontailed viruses are major unrecognized killers of bacteria in the ocean.</title>
        <authorList>
            <person name="Kauffman K."/>
            <person name="Hussain F."/>
            <person name="Yang J."/>
            <person name="Arevalo P."/>
            <person name="Brown J."/>
            <person name="Cutler M."/>
            <person name="Kelly L."/>
            <person name="Polz M.F."/>
        </authorList>
    </citation>
    <scope>NUCLEOTIDE SEQUENCE [LARGE SCALE GENOMIC DNA]</scope>
    <source>
        <strain evidence="6">10N.261.48.B5</strain>
    </source>
</reference>
<evidence type="ECO:0000256" key="1">
    <source>
        <dbReference type="ARBA" id="ARBA00023015"/>
    </source>
</evidence>
<dbReference type="Gene3D" id="1.10.260.40">
    <property type="entry name" value="lambda repressor-like DNA-binding domains"/>
    <property type="match status" value="1"/>
</dbReference>
<evidence type="ECO:0000313" key="5">
    <source>
        <dbReference type="EMBL" id="PMM42874.1"/>
    </source>
</evidence>
<evidence type="ECO:0000259" key="4">
    <source>
        <dbReference type="PROSITE" id="PS50943"/>
    </source>
</evidence>
<dbReference type="Pfam" id="PF01381">
    <property type="entry name" value="HTH_3"/>
    <property type="match status" value="1"/>
</dbReference>
<organism evidence="5 6">
    <name type="scientific">Vibrio splendidus</name>
    <dbReference type="NCBI Taxonomy" id="29497"/>
    <lineage>
        <taxon>Bacteria</taxon>
        <taxon>Pseudomonadati</taxon>
        <taxon>Pseudomonadota</taxon>
        <taxon>Gammaproteobacteria</taxon>
        <taxon>Vibrionales</taxon>
        <taxon>Vibrionaceae</taxon>
        <taxon>Vibrio</taxon>
    </lineage>
</organism>
<dbReference type="SMART" id="SM00530">
    <property type="entry name" value="HTH_XRE"/>
    <property type="match status" value="1"/>
</dbReference>
<evidence type="ECO:0000256" key="2">
    <source>
        <dbReference type="ARBA" id="ARBA00023125"/>
    </source>
</evidence>
<dbReference type="PANTHER" id="PTHR40661:SF2">
    <property type="entry name" value="HTH-TYPE TRANSCRIPTIONAL REGULATOR PRTR"/>
    <property type="match status" value="1"/>
</dbReference>
<name>A0A2N7JMF2_VIBSP</name>
<gene>
    <name evidence="5" type="ORF">BCT54_07590</name>
</gene>
<evidence type="ECO:0000256" key="3">
    <source>
        <dbReference type="ARBA" id="ARBA00023163"/>
    </source>
</evidence>
<dbReference type="InterPro" id="IPR039418">
    <property type="entry name" value="LexA-like"/>
</dbReference>
<dbReference type="SUPFAM" id="SSF47413">
    <property type="entry name" value="lambda repressor-like DNA-binding domains"/>
    <property type="match status" value="1"/>
</dbReference>
<dbReference type="AlphaFoldDB" id="A0A2N7JMF2"/>
<protein>
    <recommendedName>
        <fullName evidence="4">HTH cro/C1-type domain-containing protein</fullName>
    </recommendedName>
</protein>
<dbReference type="InterPro" id="IPR001387">
    <property type="entry name" value="Cro/C1-type_HTH"/>
</dbReference>
<keyword evidence="2" id="KW-0238">DNA-binding</keyword>
<keyword evidence="3" id="KW-0804">Transcription</keyword>
<keyword evidence="1" id="KW-0805">Transcription regulation</keyword>
<comment type="caution">
    <text evidence="5">The sequence shown here is derived from an EMBL/GenBank/DDBJ whole genome shotgun (WGS) entry which is preliminary data.</text>
</comment>
<evidence type="ECO:0000313" key="6">
    <source>
        <dbReference type="Proteomes" id="UP000235533"/>
    </source>
</evidence>
<accession>A0A2N7JMF2</accession>
<dbReference type="CDD" id="cd06529">
    <property type="entry name" value="S24_LexA-like"/>
    <property type="match status" value="1"/>
</dbReference>
<sequence>MSNISNRIKNKRKLIGLTQAELADLLQVKPQAVSGWERSINAPKGKQLINLSKALKVSKEWLLNGEESQETQPINSVSMVPFYPEVFAAAGCGYENEDPNSLTYPLPFDIFNKESNKDDIFCIRACGDSMEPAFYDGSILAVNGSKKEIIEGRLYVFRTRTILRVKLIRVSNEGLILKSYNSNYPDELISWHDMENEDLFAIIGEVFWFSSKLNN</sequence>
<dbReference type="PROSITE" id="PS50943">
    <property type="entry name" value="HTH_CROC1"/>
    <property type="match status" value="1"/>
</dbReference>
<dbReference type="SUPFAM" id="SSF51306">
    <property type="entry name" value="LexA/Signal peptidase"/>
    <property type="match status" value="1"/>
</dbReference>
<dbReference type="CDD" id="cd00093">
    <property type="entry name" value="HTH_XRE"/>
    <property type="match status" value="1"/>
</dbReference>
<dbReference type="InterPro" id="IPR015927">
    <property type="entry name" value="Peptidase_S24_S26A/B/C"/>
</dbReference>
<dbReference type="PANTHER" id="PTHR40661">
    <property type="match status" value="1"/>
</dbReference>
<dbReference type="GO" id="GO:0003677">
    <property type="term" value="F:DNA binding"/>
    <property type="evidence" value="ECO:0007669"/>
    <property type="project" value="UniProtKB-KW"/>
</dbReference>
<dbReference type="Proteomes" id="UP000235533">
    <property type="component" value="Unassembled WGS sequence"/>
</dbReference>
<proteinExistence type="predicted"/>
<dbReference type="Pfam" id="PF00717">
    <property type="entry name" value="Peptidase_S24"/>
    <property type="match status" value="1"/>
</dbReference>
<dbReference type="InterPro" id="IPR036286">
    <property type="entry name" value="LexA/Signal_pep-like_sf"/>
</dbReference>
<dbReference type="EMBL" id="MCZF01000267">
    <property type="protein sequence ID" value="PMM42874.1"/>
    <property type="molecule type" value="Genomic_DNA"/>
</dbReference>
<dbReference type="InterPro" id="IPR010982">
    <property type="entry name" value="Lambda_DNA-bd_dom_sf"/>
</dbReference>
<dbReference type="Gene3D" id="2.10.109.10">
    <property type="entry name" value="Umud Fragment, subunit A"/>
    <property type="match status" value="1"/>
</dbReference>